<feature type="active site" description="Proton donor" evidence="2">
    <location>
        <position position="125"/>
    </location>
</feature>
<comment type="catalytic activity">
    <reaction evidence="2">
        <text>3-dehydroquinate = 3-dehydroshikimate + H2O</text>
        <dbReference type="Rhea" id="RHEA:21096"/>
        <dbReference type="ChEBI" id="CHEBI:15377"/>
        <dbReference type="ChEBI" id="CHEBI:16630"/>
        <dbReference type="ChEBI" id="CHEBI:32364"/>
        <dbReference type="EC" id="4.2.1.10"/>
    </reaction>
</comment>
<dbReference type="GO" id="GO:0019631">
    <property type="term" value="P:quinate catabolic process"/>
    <property type="evidence" value="ECO:0007669"/>
    <property type="project" value="TreeGrafter"/>
</dbReference>
<dbReference type="InterPro" id="IPR001874">
    <property type="entry name" value="DHquinase_II"/>
</dbReference>
<dbReference type="GO" id="GO:0003855">
    <property type="term" value="F:3-dehydroquinate dehydratase activity"/>
    <property type="evidence" value="ECO:0007669"/>
    <property type="project" value="UniProtKB-UniRule"/>
</dbReference>
<accession>A0A891XL27</accession>
<comment type="function">
    <text evidence="2">Is involved in the catabolism of quinate. Allows the utilization of quinate as carbon source via the beta-ketoadipate pathway.</text>
</comment>
<evidence type="ECO:0000256" key="1">
    <source>
        <dbReference type="ARBA" id="ARBA00023239"/>
    </source>
</evidence>
<gene>
    <name evidence="4" type="primary">DHQD</name>
</gene>
<dbReference type="NCBIfam" id="NF003805">
    <property type="entry name" value="PRK05395.1-2"/>
    <property type="match status" value="1"/>
</dbReference>
<protein>
    <recommendedName>
        <fullName evidence="2">Catabolic 3-dehydroquinase</fullName>
        <shortName evidence="2">cDHQase</shortName>
        <ecNumber evidence="2">4.2.1.10</ecNumber>
    </recommendedName>
    <alternativeName>
        <fullName evidence="2">3-dehydroquinate dehydratase</fullName>
    </alternativeName>
</protein>
<feature type="active site" description="Proton acceptor" evidence="2">
    <location>
        <position position="49"/>
    </location>
</feature>
<dbReference type="Pfam" id="PF01220">
    <property type="entry name" value="DHquinase_II"/>
    <property type="match status" value="1"/>
</dbReference>
<evidence type="ECO:0000313" key="4">
    <source>
        <dbReference type="EMBL" id="QRN45916.1"/>
    </source>
</evidence>
<dbReference type="UniPathway" id="UPA00088">
    <property type="reaction ID" value="UER00178"/>
</dbReference>
<proteinExistence type="evidence at transcript level"/>
<dbReference type="EC" id="4.2.1.10" evidence="2"/>
<feature type="binding site" evidence="2">
    <location>
        <begin position="126"/>
        <end position="127"/>
    </location>
    <ligand>
        <name>substrate</name>
    </ligand>
</feature>
<dbReference type="EMBL" id="MW147612">
    <property type="protein sequence ID" value="QRN45916.1"/>
    <property type="molecule type" value="mRNA"/>
</dbReference>
<dbReference type="SUPFAM" id="SSF52304">
    <property type="entry name" value="Type II 3-dehydroquinate dehydratase"/>
    <property type="match status" value="1"/>
</dbReference>
<dbReference type="NCBIfam" id="NF003806">
    <property type="entry name" value="PRK05395.1-3"/>
    <property type="match status" value="1"/>
</dbReference>
<feature type="binding site" evidence="2">
    <location>
        <position position="136"/>
    </location>
    <ligand>
        <name>substrate</name>
    </ligand>
</feature>
<comment type="pathway">
    <text evidence="2">Aromatic compound metabolism; 3,4-dihydroxybenzoate biosynthesis; 3,4-dihydroxybenzoate from 3-dehydroquinate: step 1/2.</text>
</comment>
<dbReference type="PANTHER" id="PTHR21272">
    <property type="entry name" value="CATABOLIC 3-DEHYDROQUINASE"/>
    <property type="match status" value="1"/>
</dbReference>
<organism evidence="4">
    <name type="scientific">Glaciozyma antarctica (strain PI12)</name>
    <name type="common">Antarctic psychrophilic yeast</name>
    <name type="synonym">Leucosporidium antarcticum</name>
    <dbReference type="NCBI Taxonomy" id="1332765"/>
    <lineage>
        <taxon>Eukaryota</taxon>
        <taxon>Fungi</taxon>
        <taxon>Dikarya</taxon>
        <taxon>Basidiomycota</taxon>
        <taxon>Pucciniomycotina</taxon>
        <taxon>Microbotryomycetes</taxon>
        <taxon>Kriegeriales</taxon>
        <taxon>Camptobasidiaceae</taxon>
        <taxon>Glaciozyma</taxon>
    </lineage>
</organism>
<feature type="binding site" evidence="2">
    <location>
        <position position="105"/>
    </location>
    <ligand>
        <name>substrate</name>
    </ligand>
</feature>
<keyword evidence="2" id="KW-0672">Quinate metabolism</keyword>
<comment type="similarity">
    <text evidence="2">Belongs to the type-II 3-dehydroquinase family.</text>
</comment>
<dbReference type="GO" id="GO:0046279">
    <property type="term" value="P:3,4-dihydroxybenzoate biosynthetic process"/>
    <property type="evidence" value="ECO:0007669"/>
    <property type="project" value="UniProtKB-UniRule"/>
</dbReference>
<dbReference type="AlphaFoldDB" id="A0A891XL27"/>
<feature type="binding site" evidence="2">
    <location>
        <position position="112"/>
    </location>
    <ligand>
        <name>substrate</name>
    </ligand>
</feature>
<reference evidence="4" key="1">
    <citation type="journal article" date="2021" name="J. Biotechnol.">
        <title>Structural and Functional Characterisation of a Cold-Active Yet Heat-Tolerant Dehydroquinase From Glaciozyma antarctica PI12.</title>
        <authorList>
            <person name="Jaafar N.R."/>
            <person name="Mahadi N.M."/>
            <person name="Mohamed Mackeen M."/>
            <person name="Illias R.M."/>
            <person name="Abdul Murad A.M."/>
            <person name="Abu Bakar F.D."/>
        </authorList>
    </citation>
    <scope>NUCLEOTIDE SEQUENCE</scope>
    <source>
        <strain evidence="4">PI12</strain>
    </source>
</reference>
<dbReference type="PANTHER" id="PTHR21272:SF3">
    <property type="entry name" value="CATABOLIC 3-DEHYDROQUINASE"/>
    <property type="match status" value="1"/>
</dbReference>
<dbReference type="CDD" id="cd00466">
    <property type="entry name" value="DHQase_II"/>
    <property type="match status" value="1"/>
</dbReference>
<dbReference type="InterPro" id="IPR036441">
    <property type="entry name" value="DHquinase_II_sf"/>
</dbReference>
<evidence type="ECO:0000256" key="3">
    <source>
        <dbReference type="SAM" id="MobiDB-lite"/>
    </source>
</evidence>
<keyword evidence="1 2" id="KW-0456">Lyase</keyword>
<comment type="subunit">
    <text evidence="2">Homododecamer. Adopts a ring-like structure, composed of an arrangement of two hexameric rings stacked on top of one another.</text>
</comment>
<sequence>MVSTTDARGITRLSKVDPNDGKNPRDTKTFLLLSGPNHNLFGERDPKQYGTTTLAEIEEGLAAVAAELGYKIVCAQTNSEGEMVDLIHYARCLGGVVMNPGAYAHYSYALHDAIDAVTVPVVEVHISNVYAREAFRHKSVTAPAVAGYIAGCGILGYELGLRVAIQRVKEQEEVAAKP</sequence>
<dbReference type="NCBIfam" id="NF003807">
    <property type="entry name" value="PRK05395.1-4"/>
    <property type="match status" value="1"/>
</dbReference>
<feature type="site" description="Transition state stabilizer" evidence="2">
    <location>
        <position position="44"/>
    </location>
</feature>
<dbReference type="Gene3D" id="3.40.50.9100">
    <property type="entry name" value="Dehydroquinase, class II"/>
    <property type="match status" value="1"/>
</dbReference>
<name>A0A891XL27_GLAA1</name>
<feature type="region of interest" description="Disordered" evidence="3">
    <location>
        <begin position="1"/>
        <end position="26"/>
    </location>
</feature>
<evidence type="ECO:0000256" key="2">
    <source>
        <dbReference type="HAMAP-Rule" id="MF_03136"/>
    </source>
</evidence>
<feature type="compositionally biased region" description="Basic and acidic residues" evidence="3">
    <location>
        <begin position="14"/>
        <end position="26"/>
    </location>
</feature>
<dbReference type="HAMAP" id="MF_00169">
    <property type="entry name" value="AroQ"/>
    <property type="match status" value="1"/>
</dbReference>
<feature type="binding site" evidence="2">
    <location>
        <position position="99"/>
    </location>
    <ligand>
        <name>substrate</name>
    </ligand>
</feature>